<keyword evidence="4 6" id="KW-1133">Transmembrane helix</keyword>
<evidence type="ECO:0000313" key="8">
    <source>
        <dbReference type="Proteomes" id="UP000324585"/>
    </source>
</evidence>
<comment type="subcellular location">
    <subcellularLocation>
        <location evidence="1">Membrane</location>
        <topology evidence="1">Multi-pass membrane protein</topology>
    </subcellularLocation>
</comment>
<name>A0A5J4YYW8_PORPP</name>
<dbReference type="GO" id="GO:0016020">
    <property type="term" value="C:membrane"/>
    <property type="evidence" value="ECO:0007669"/>
    <property type="project" value="UniProtKB-SubCell"/>
</dbReference>
<evidence type="ECO:0000256" key="4">
    <source>
        <dbReference type="ARBA" id="ARBA00022989"/>
    </source>
</evidence>
<dbReference type="EMBL" id="VRMN01000003">
    <property type="protein sequence ID" value="KAA8495914.1"/>
    <property type="molecule type" value="Genomic_DNA"/>
</dbReference>
<reference evidence="8" key="1">
    <citation type="journal article" date="2019" name="Nat. Commun.">
        <title>Expansion of phycobilisome linker gene families in mesophilic red algae.</title>
        <authorList>
            <person name="Lee J."/>
            <person name="Kim D."/>
            <person name="Bhattacharya D."/>
            <person name="Yoon H.S."/>
        </authorList>
    </citation>
    <scope>NUCLEOTIDE SEQUENCE [LARGE SCALE GENOMIC DNA]</scope>
    <source>
        <strain evidence="8">CCMP 1328</strain>
    </source>
</reference>
<sequence>MSSASKGERDSIPRELYSLDDKPRRFLSQGFDDPWSTVARGGALKQWPLRAMLFTSLILGVGFVLLAVGVPLLVTATAADRHQGIALVVVGAICFVPGVWSAYNITCGIMGYEGFNLSFFYEW</sequence>
<accession>A0A5J4YYW8</accession>
<feature type="transmembrane region" description="Helical" evidence="6">
    <location>
        <begin position="85"/>
        <end position="103"/>
    </location>
</feature>
<evidence type="ECO:0000256" key="1">
    <source>
        <dbReference type="ARBA" id="ARBA00004141"/>
    </source>
</evidence>
<comment type="caution">
    <text evidence="7">The sequence shown here is derived from an EMBL/GenBank/DDBJ whole genome shotgun (WGS) entry which is preliminary data.</text>
</comment>
<evidence type="ECO:0000256" key="3">
    <source>
        <dbReference type="ARBA" id="ARBA00022692"/>
    </source>
</evidence>
<dbReference type="Pfam" id="PF05915">
    <property type="entry name" value="TMEM_230_134"/>
    <property type="match status" value="1"/>
</dbReference>
<dbReference type="AlphaFoldDB" id="A0A5J4YYW8"/>
<keyword evidence="5 6" id="KW-0472">Membrane</keyword>
<evidence type="ECO:0000256" key="2">
    <source>
        <dbReference type="ARBA" id="ARBA00007743"/>
    </source>
</evidence>
<feature type="transmembrane region" description="Helical" evidence="6">
    <location>
        <begin position="51"/>
        <end position="73"/>
    </location>
</feature>
<evidence type="ECO:0000256" key="6">
    <source>
        <dbReference type="SAM" id="Phobius"/>
    </source>
</evidence>
<dbReference type="Proteomes" id="UP000324585">
    <property type="component" value="Unassembled WGS sequence"/>
</dbReference>
<dbReference type="OrthoDB" id="10048380at2759"/>
<evidence type="ECO:0000313" key="7">
    <source>
        <dbReference type="EMBL" id="KAA8495914.1"/>
    </source>
</evidence>
<keyword evidence="3 6" id="KW-0812">Transmembrane</keyword>
<dbReference type="InterPro" id="IPR008590">
    <property type="entry name" value="TMEM_230/134"/>
</dbReference>
<protein>
    <recommendedName>
        <fullName evidence="9">Transmembrane protein</fullName>
    </recommendedName>
</protein>
<evidence type="ECO:0000256" key="5">
    <source>
        <dbReference type="ARBA" id="ARBA00023136"/>
    </source>
</evidence>
<proteinExistence type="inferred from homology"/>
<keyword evidence="8" id="KW-1185">Reference proteome</keyword>
<evidence type="ECO:0008006" key="9">
    <source>
        <dbReference type="Google" id="ProtNLM"/>
    </source>
</evidence>
<organism evidence="7 8">
    <name type="scientific">Porphyridium purpureum</name>
    <name type="common">Red alga</name>
    <name type="synonym">Porphyridium cruentum</name>
    <dbReference type="NCBI Taxonomy" id="35688"/>
    <lineage>
        <taxon>Eukaryota</taxon>
        <taxon>Rhodophyta</taxon>
        <taxon>Bangiophyceae</taxon>
        <taxon>Porphyridiales</taxon>
        <taxon>Porphyridiaceae</taxon>
        <taxon>Porphyridium</taxon>
    </lineage>
</organism>
<gene>
    <name evidence="7" type="ORF">FVE85_2069</name>
</gene>
<comment type="similarity">
    <text evidence="2">Belongs to the TMEM134/TMEM230 family.</text>
</comment>